<dbReference type="SUPFAM" id="SSF46955">
    <property type="entry name" value="Putative DNA-binding domain"/>
    <property type="match status" value="1"/>
</dbReference>
<dbReference type="Proteomes" id="UP000434052">
    <property type="component" value="Unassembled WGS sequence"/>
</dbReference>
<dbReference type="NCBIfam" id="TIGR01764">
    <property type="entry name" value="excise"/>
    <property type="match status" value="1"/>
</dbReference>
<feature type="domain" description="Helix-turn-helix" evidence="2">
    <location>
        <begin position="7"/>
        <end position="54"/>
    </location>
</feature>
<dbReference type="GO" id="GO:0003677">
    <property type="term" value="F:DNA binding"/>
    <property type="evidence" value="ECO:0007669"/>
    <property type="project" value="UniProtKB-KW"/>
</dbReference>
<dbReference type="EMBL" id="QMIF01000005">
    <property type="protein sequence ID" value="TVM34092.1"/>
    <property type="molecule type" value="Genomic_DNA"/>
</dbReference>
<dbReference type="InterPro" id="IPR041657">
    <property type="entry name" value="HTH_17"/>
</dbReference>
<dbReference type="InterPro" id="IPR009061">
    <property type="entry name" value="DNA-bd_dom_put_sf"/>
</dbReference>
<dbReference type="AlphaFoldDB" id="A0A6P1ZHK1"/>
<sequence length="88" mass="9975">MEERTVFTLKQAAELLNCHTETLRRAIKDGHLFAAKIGKEYRISKTDLEDYWTAKGGGALFDDSPRPERPAVKKKKDKGGPEQFKLPT</sequence>
<evidence type="ECO:0000256" key="1">
    <source>
        <dbReference type="SAM" id="MobiDB-lite"/>
    </source>
</evidence>
<dbReference type="RefSeq" id="WP_144305088.1">
    <property type="nucleotide sequence ID" value="NZ_QMIF01000005.1"/>
</dbReference>
<protein>
    <submittedName>
        <fullName evidence="3">DNA-binding protein</fullName>
    </submittedName>
</protein>
<dbReference type="Pfam" id="PF12728">
    <property type="entry name" value="HTH_17"/>
    <property type="match status" value="1"/>
</dbReference>
<feature type="region of interest" description="Disordered" evidence="1">
    <location>
        <begin position="57"/>
        <end position="88"/>
    </location>
</feature>
<comment type="caution">
    <text evidence="3">The sequence shown here is derived from an EMBL/GenBank/DDBJ whole genome shotgun (WGS) entry which is preliminary data.</text>
</comment>
<dbReference type="OrthoDB" id="5459819at2"/>
<evidence type="ECO:0000313" key="4">
    <source>
        <dbReference type="Proteomes" id="UP000434052"/>
    </source>
</evidence>
<evidence type="ECO:0000259" key="2">
    <source>
        <dbReference type="Pfam" id="PF12728"/>
    </source>
</evidence>
<name>A0A6P1ZHK1_9BACT</name>
<organism evidence="3 4">
    <name type="scientific">Oceanidesulfovibrio marinus</name>
    <dbReference type="NCBI Taxonomy" id="370038"/>
    <lineage>
        <taxon>Bacteria</taxon>
        <taxon>Pseudomonadati</taxon>
        <taxon>Thermodesulfobacteriota</taxon>
        <taxon>Desulfovibrionia</taxon>
        <taxon>Desulfovibrionales</taxon>
        <taxon>Desulfovibrionaceae</taxon>
        <taxon>Oceanidesulfovibrio</taxon>
    </lineage>
</organism>
<gene>
    <name evidence="3" type="ORF">DQK91_09310</name>
</gene>
<accession>A0A6P1ZHK1</accession>
<dbReference type="InterPro" id="IPR010093">
    <property type="entry name" value="SinI_DNA-bd"/>
</dbReference>
<keyword evidence="3" id="KW-0238">DNA-binding</keyword>
<reference evidence="3 4" key="1">
    <citation type="submission" date="2018-06" db="EMBL/GenBank/DDBJ databases">
        <title>Complete genome of Desulfovibrio marinus P48SEP.</title>
        <authorList>
            <person name="Crispim J.S."/>
            <person name="Vidigal P.M.P."/>
            <person name="Silva L.C.F."/>
            <person name="Araujo L.C."/>
            <person name="Laguardia C.N."/>
            <person name="Dias R.S."/>
            <person name="Sousa M.P."/>
            <person name="Paula S.O."/>
            <person name="Silva C."/>
        </authorList>
    </citation>
    <scope>NUCLEOTIDE SEQUENCE [LARGE SCALE GENOMIC DNA]</scope>
    <source>
        <strain evidence="3 4">P48SEP</strain>
    </source>
</reference>
<evidence type="ECO:0000313" key="3">
    <source>
        <dbReference type="EMBL" id="TVM34092.1"/>
    </source>
</evidence>
<proteinExistence type="predicted"/>